<evidence type="ECO:0000256" key="2">
    <source>
        <dbReference type="ARBA" id="ARBA00006920"/>
    </source>
</evidence>
<keyword evidence="9" id="KW-0406">Ion transport</keyword>
<keyword evidence="10 13" id="KW-0472">Membrane</keyword>
<feature type="transmembrane region" description="Helical" evidence="13">
    <location>
        <begin position="14"/>
        <end position="34"/>
    </location>
</feature>
<proteinExistence type="inferred from homology"/>
<keyword evidence="7" id="KW-0630">Potassium</keyword>
<dbReference type="InterPro" id="IPR010617">
    <property type="entry name" value="TMEM175-like"/>
</dbReference>
<keyword evidence="15" id="KW-1185">Reference proteome</keyword>
<keyword evidence="8 13" id="KW-1133">Transmembrane helix</keyword>
<evidence type="ECO:0000256" key="11">
    <source>
        <dbReference type="ARBA" id="ARBA00023303"/>
    </source>
</evidence>
<keyword evidence="11" id="KW-0407">Ion channel</keyword>
<name>A0ABW8C3G3_9ACTN</name>
<sequence length="91" mass="10480">MDHAARPGQAPERLGFFTDAVFAIAMTLLVIEIPRPEGKEFDTTDGNSKSQAAAHLWHFLIHEAGSFYSYLLAFLVLWIIWRQHHTMLDRR</sequence>
<dbReference type="Proteomes" id="UP001614394">
    <property type="component" value="Unassembled WGS sequence"/>
</dbReference>
<keyword evidence="5 13" id="KW-0812">Transmembrane</keyword>
<comment type="subcellular location">
    <subcellularLocation>
        <location evidence="1">Membrane</location>
        <topology evidence="1">Multi-pass membrane protein</topology>
    </subcellularLocation>
</comment>
<accession>A0ABW8C3G3</accession>
<comment type="similarity">
    <text evidence="2">Belongs to the TMEM175 family.</text>
</comment>
<evidence type="ECO:0000256" key="1">
    <source>
        <dbReference type="ARBA" id="ARBA00004141"/>
    </source>
</evidence>
<gene>
    <name evidence="14" type="ORF">ACIGXA_10610</name>
</gene>
<keyword evidence="3" id="KW-0813">Transport</keyword>
<comment type="catalytic activity">
    <reaction evidence="12">
        <text>K(+)(in) = K(+)(out)</text>
        <dbReference type="Rhea" id="RHEA:29463"/>
        <dbReference type="ChEBI" id="CHEBI:29103"/>
    </reaction>
</comment>
<evidence type="ECO:0000256" key="9">
    <source>
        <dbReference type="ARBA" id="ARBA00023065"/>
    </source>
</evidence>
<comment type="caution">
    <text evidence="14">The sequence shown here is derived from an EMBL/GenBank/DDBJ whole genome shotgun (WGS) entry which is preliminary data.</text>
</comment>
<evidence type="ECO:0000256" key="8">
    <source>
        <dbReference type="ARBA" id="ARBA00022989"/>
    </source>
</evidence>
<dbReference type="Pfam" id="PF06736">
    <property type="entry name" value="TMEM175"/>
    <property type="match status" value="1"/>
</dbReference>
<dbReference type="EMBL" id="JBITYG010000002">
    <property type="protein sequence ID" value="MFI9100969.1"/>
    <property type="molecule type" value="Genomic_DNA"/>
</dbReference>
<evidence type="ECO:0000256" key="12">
    <source>
        <dbReference type="ARBA" id="ARBA00034430"/>
    </source>
</evidence>
<evidence type="ECO:0000256" key="4">
    <source>
        <dbReference type="ARBA" id="ARBA00022538"/>
    </source>
</evidence>
<evidence type="ECO:0000256" key="5">
    <source>
        <dbReference type="ARBA" id="ARBA00022692"/>
    </source>
</evidence>
<feature type="transmembrane region" description="Helical" evidence="13">
    <location>
        <begin position="54"/>
        <end position="81"/>
    </location>
</feature>
<protein>
    <submittedName>
        <fullName evidence="14">TMEM175 family protein</fullName>
    </submittedName>
</protein>
<evidence type="ECO:0000313" key="15">
    <source>
        <dbReference type="Proteomes" id="UP001614394"/>
    </source>
</evidence>
<reference evidence="14 15" key="1">
    <citation type="submission" date="2024-10" db="EMBL/GenBank/DDBJ databases">
        <title>The Natural Products Discovery Center: Release of the First 8490 Sequenced Strains for Exploring Actinobacteria Biosynthetic Diversity.</title>
        <authorList>
            <person name="Kalkreuter E."/>
            <person name="Kautsar S.A."/>
            <person name="Yang D."/>
            <person name="Bader C.D."/>
            <person name="Teijaro C.N."/>
            <person name="Fluegel L."/>
            <person name="Davis C.M."/>
            <person name="Simpson J.R."/>
            <person name="Lauterbach L."/>
            <person name="Steele A.D."/>
            <person name="Gui C."/>
            <person name="Meng S."/>
            <person name="Li G."/>
            <person name="Viehrig K."/>
            <person name="Ye F."/>
            <person name="Su P."/>
            <person name="Kiefer A.F."/>
            <person name="Nichols A."/>
            <person name="Cepeda A.J."/>
            <person name="Yan W."/>
            <person name="Fan B."/>
            <person name="Jiang Y."/>
            <person name="Adhikari A."/>
            <person name="Zheng C.-J."/>
            <person name="Schuster L."/>
            <person name="Cowan T.M."/>
            <person name="Smanski M.J."/>
            <person name="Chevrette M.G."/>
            <person name="De Carvalho L.P.S."/>
            <person name="Shen B."/>
        </authorList>
    </citation>
    <scope>NUCLEOTIDE SEQUENCE [LARGE SCALE GENOMIC DNA]</scope>
    <source>
        <strain evidence="14 15">NPDC053399</strain>
    </source>
</reference>
<organism evidence="14 15">
    <name type="scientific">Streptomyces fildesensis</name>
    <dbReference type="NCBI Taxonomy" id="375757"/>
    <lineage>
        <taxon>Bacteria</taxon>
        <taxon>Bacillati</taxon>
        <taxon>Actinomycetota</taxon>
        <taxon>Actinomycetes</taxon>
        <taxon>Kitasatosporales</taxon>
        <taxon>Streptomycetaceae</taxon>
        <taxon>Streptomyces</taxon>
    </lineage>
</organism>
<keyword evidence="6" id="KW-0631">Potassium channel</keyword>
<evidence type="ECO:0000256" key="10">
    <source>
        <dbReference type="ARBA" id="ARBA00023136"/>
    </source>
</evidence>
<evidence type="ECO:0000256" key="6">
    <source>
        <dbReference type="ARBA" id="ARBA00022826"/>
    </source>
</evidence>
<evidence type="ECO:0000313" key="14">
    <source>
        <dbReference type="EMBL" id="MFI9100969.1"/>
    </source>
</evidence>
<evidence type="ECO:0000256" key="3">
    <source>
        <dbReference type="ARBA" id="ARBA00022448"/>
    </source>
</evidence>
<evidence type="ECO:0000256" key="13">
    <source>
        <dbReference type="SAM" id="Phobius"/>
    </source>
</evidence>
<keyword evidence="4" id="KW-0633">Potassium transport</keyword>
<dbReference type="RefSeq" id="WP_399646831.1">
    <property type="nucleotide sequence ID" value="NZ_JBITYG010000002.1"/>
</dbReference>
<evidence type="ECO:0000256" key="7">
    <source>
        <dbReference type="ARBA" id="ARBA00022958"/>
    </source>
</evidence>